<sequence>MKLQTGLKLPLLLCIMITTPVMAHPGRTNADGCHTNRKTGEYHCHGSKSRRVDYYGQDKQSDNKTTVAPAKKAKPHSTKKENGVSKTKTGSARRDKGIGNSRPDPVAPPPDVHAQCINSKNFNAYWEAVTRRCLDRSTGRELINP</sequence>
<gene>
    <name evidence="4" type="ORF">NCTC11544_00393</name>
</gene>
<organism evidence="4 5">
    <name type="scientific">Serratia quinivorans</name>
    <dbReference type="NCBI Taxonomy" id="137545"/>
    <lineage>
        <taxon>Bacteria</taxon>
        <taxon>Pseudomonadati</taxon>
        <taxon>Pseudomonadota</taxon>
        <taxon>Gammaproteobacteria</taxon>
        <taxon>Enterobacterales</taxon>
        <taxon>Yersiniaceae</taxon>
        <taxon>Serratia</taxon>
    </lineage>
</organism>
<evidence type="ECO:0000313" key="5">
    <source>
        <dbReference type="Proteomes" id="UP000255529"/>
    </source>
</evidence>
<evidence type="ECO:0000313" key="4">
    <source>
        <dbReference type="EMBL" id="SUI44446.1"/>
    </source>
</evidence>
<evidence type="ECO:0000256" key="1">
    <source>
        <dbReference type="ARBA" id="ARBA00022729"/>
    </source>
</evidence>
<name>A0A379YEV8_9GAMM</name>
<dbReference type="RefSeq" id="WP_165366681.1">
    <property type="nucleotide sequence ID" value="NZ_CAMKUF010000002.1"/>
</dbReference>
<feature type="chain" id="PRO_5017087133" evidence="3">
    <location>
        <begin position="24"/>
        <end position="145"/>
    </location>
</feature>
<feature type="region of interest" description="Disordered" evidence="2">
    <location>
        <begin position="25"/>
        <end position="111"/>
    </location>
</feature>
<proteinExistence type="predicted"/>
<dbReference type="InterPro" id="IPR047773">
    <property type="entry name" value="YHYH_dom_bact"/>
</dbReference>
<evidence type="ECO:0000256" key="2">
    <source>
        <dbReference type="SAM" id="MobiDB-lite"/>
    </source>
</evidence>
<dbReference type="Proteomes" id="UP000255529">
    <property type="component" value="Unassembled WGS sequence"/>
</dbReference>
<keyword evidence="1 3" id="KW-0732">Signal</keyword>
<dbReference type="Pfam" id="PF06932">
    <property type="entry name" value="DUF1283"/>
    <property type="match status" value="1"/>
</dbReference>
<reference evidence="4 5" key="1">
    <citation type="submission" date="2018-06" db="EMBL/GenBank/DDBJ databases">
        <authorList>
            <consortium name="Pathogen Informatics"/>
            <person name="Doyle S."/>
        </authorList>
    </citation>
    <scope>NUCLEOTIDE SEQUENCE [LARGE SCALE GENOMIC DNA]</scope>
    <source>
        <strain evidence="4 5">NCTC11544</strain>
    </source>
</reference>
<accession>A0A379YEV8</accession>
<protein>
    <submittedName>
        <fullName evidence="4">Protein of uncharacterized function (DUF1283)</fullName>
    </submittedName>
</protein>
<evidence type="ECO:0000256" key="3">
    <source>
        <dbReference type="SAM" id="SignalP"/>
    </source>
</evidence>
<dbReference type="AlphaFoldDB" id="A0A379YEV8"/>
<dbReference type="EMBL" id="UGYN01000002">
    <property type="protein sequence ID" value="SUI44446.1"/>
    <property type="molecule type" value="Genomic_DNA"/>
</dbReference>
<dbReference type="InterPro" id="IPR009700">
    <property type="entry name" value="DUF1283"/>
</dbReference>
<feature type="signal peptide" evidence="3">
    <location>
        <begin position="1"/>
        <end position="23"/>
    </location>
</feature>
<dbReference type="NCBIfam" id="NF033223">
    <property type="entry name" value="YHYH_alt"/>
    <property type="match status" value="1"/>
</dbReference>